<dbReference type="HAMAP" id="MF_00201">
    <property type="entry name" value="RecO"/>
    <property type="match status" value="1"/>
</dbReference>
<evidence type="ECO:0000256" key="6">
    <source>
        <dbReference type="ARBA" id="ARBA00033409"/>
    </source>
</evidence>
<dbReference type="Gene3D" id="2.40.50.140">
    <property type="entry name" value="Nucleic acid-binding proteins"/>
    <property type="match status" value="1"/>
</dbReference>
<dbReference type="InterPro" id="IPR037278">
    <property type="entry name" value="ARFGAP/RecO"/>
</dbReference>
<gene>
    <name evidence="8" type="ORF">ASZ90_018342</name>
</gene>
<evidence type="ECO:0000256" key="3">
    <source>
        <dbReference type="ARBA" id="ARBA00022763"/>
    </source>
</evidence>
<sequence length="248" mass="28640">MYYQSRSIILRTSDLREADKIVSLFSEQEGKISAVARGVKKPKSSLRVCVQPFCHSLLYFSSGRELDLITQGKLIEFYGNTREDMQRMLYAVYIMELLDKSLMERMPLRELYIHTLQVLEYMNQWGINPLIIRSFELKLLMCLGYTPLLDHCINCGSPRVTAFDMPEGSAICDECQNKSSSAYPLSAPTLALLRLLLGANTKTISRVKASNQSLIQLENFLEAYLEYHLERKFNLKRTIRTLKDRMML</sequence>
<dbReference type="InterPro" id="IPR012340">
    <property type="entry name" value="NA-bd_OB-fold"/>
</dbReference>
<evidence type="ECO:0000256" key="5">
    <source>
        <dbReference type="ARBA" id="ARBA00023204"/>
    </source>
</evidence>
<keyword evidence="3" id="KW-0227">DNA damage</keyword>
<organism evidence="8">
    <name type="scientific">hydrocarbon metagenome</name>
    <dbReference type="NCBI Taxonomy" id="938273"/>
    <lineage>
        <taxon>unclassified sequences</taxon>
        <taxon>metagenomes</taxon>
        <taxon>ecological metagenomes</taxon>
    </lineage>
</organism>
<dbReference type="PANTHER" id="PTHR33991:SF1">
    <property type="entry name" value="DNA REPAIR PROTEIN RECO"/>
    <property type="match status" value="1"/>
</dbReference>
<accession>A0A0W8E6T1</accession>
<proteinExistence type="inferred from homology"/>
<evidence type="ECO:0000259" key="7">
    <source>
        <dbReference type="Pfam" id="PF11967"/>
    </source>
</evidence>
<keyword evidence="5" id="KW-0234">DNA repair</keyword>
<dbReference type="EMBL" id="LNQE01001853">
    <property type="protein sequence ID" value="KUG04335.1"/>
    <property type="molecule type" value="Genomic_DNA"/>
</dbReference>
<dbReference type="PANTHER" id="PTHR33991">
    <property type="entry name" value="DNA REPAIR PROTEIN RECO"/>
    <property type="match status" value="1"/>
</dbReference>
<evidence type="ECO:0000313" key="8">
    <source>
        <dbReference type="EMBL" id="KUG04335.1"/>
    </source>
</evidence>
<dbReference type="SUPFAM" id="SSF57863">
    <property type="entry name" value="ArfGap/RecO-like zinc finger"/>
    <property type="match status" value="1"/>
</dbReference>
<feature type="domain" description="DNA replication/recombination mediator RecO N-terminal" evidence="7">
    <location>
        <begin position="1"/>
        <end position="77"/>
    </location>
</feature>
<dbReference type="GO" id="GO:0006302">
    <property type="term" value="P:double-strand break repair"/>
    <property type="evidence" value="ECO:0007669"/>
    <property type="project" value="TreeGrafter"/>
</dbReference>
<dbReference type="InterPro" id="IPR003717">
    <property type="entry name" value="RecO"/>
</dbReference>
<reference evidence="8" key="1">
    <citation type="journal article" date="2015" name="Proc. Natl. Acad. Sci. U.S.A.">
        <title>Networks of energetic and metabolic interactions define dynamics in microbial communities.</title>
        <authorList>
            <person name="Embree M."/>
            <person name="Liu J.K."/>
            <person name="Al-Bassam M.M."/>
            <person name="Zengler K."/>
        </authorList>
    </citation>
    <scope>NUCLEOTIDE SEQUENCE</scope>
</reference>
<dbReference type="AlphaFoldDB" id="A0A0W8E6T1"/>
<dbReference type="Pfam" id="PF11967">
    <property type="entry name" value="RecO_N"/>
    <property type="match status" value="1"/>
</dbReference>
<evidence type="ECO:0000256" key="2">
    <source>
        <dbReference type="ARBA" id="ARBA00021310"/>
    </source>
</evidence>
<dbReference type="InterPro" id="IPR022572">
    <property type="entry name" value="DNA_rep/recomb_RecO_N"/>
</dbReference>
<dbReference type="SUPFAM" id="SSF50249">
    <property type="entry name" value="Nucleic acid-binding proteins"/>
    <property type="match status" value="1"/>
</dbReference>
<dbReference type="Pfam" id="PF02565">
    <property type="entry name" value="RecO_C"/>
    <property type="match status" value="1"/>
</dbReference>
<name>A0A0W8E6T1_9ZZZZ</name>
<protein>
    <recommendedName>
        <fullName evidence="2">DNA repair protein RecO</fullName>
    </recommendedName>
    <alternativeName>
        <fullName evidence="6">Recombination protein O</fullName>
    </alternativeName>
</protein>
<dbReference type="Gene3D" id="1.20.1440.120">
    <property type="entry name" value="Recombination protein O, C-terminal domain"/>
    <property type="match status" value="1"/>
</dbReference>
<comment type="caution">
    <text evidence="8">The sequence shown here is derived from an EMBL/GenBank/DDBJ whole genome shotgun (WGS) entry which is preliminary data.</text>
</comment>
<evidence type="ECO:0000256" key="4">
    <source>
        <dbReference type="ARBA" id="ARBA00023172"/>
    </source>
</evidence>
<evidence type="ECO:0000256" key="1">
    <source>
        <dbReference type="ARBA" id="ARBA00007452"/>
    </source>
</evidence>
<dbReference type="GO" id="GO:0043590">
    <property type="term" value="C:bacterial nucleoid"/>
    <property type="evidence" value="ECO:0007669"/>
    <property type="project" value="TreeGrafter"/>
</dbReference>
<dbReference type="NCBIfam" id="TIGR00613">
    <property type="entry name" value="reco"/>
    <property type="match status" value="1"/>
</dbReference>
<comment type="similarity">
    <text evidence="1">Belongs to the RecO family.</text>
</comment>
<dbReference type="InterPro" id="IPR042242">
    <property type="entry name" value="RecO_C"/>
</dbReference>
<keyword evidence="4" id="KW-0233">DNA recombination</keyword>
<dbReference type="GO" id="GO:0006310">
    <property type="term" value="P:DNA recombination"/>
    <property type="evidence" value="ECO:0007669"/>
    <property type="project" value="UniProtKB-KW"/>
</dbReference>